<sequence>MALCRPNSTDGLAAGGNPMSRFGVSAVSLRAPEAAGCVPSDWMCDSDAECCSGLCGYFDDPESGGFLTCW</sequence>
<comment type="caution">
    <text evidence="1">The sequence shown here is derived from an EMBL/GenBank/DDBJ whole genome shotgun (WGS) entry which is preliminary data.</text>
</comment>
<dbReference type="InParanoid" id="A0A2V0PEH5"/>
<evidence type="ECO:0000313" key="1">
    <source>
        <dbReference type="EMBL" id="GBF96303.1"/>
    </source>
</evidence>
<accession>A0A2V0PEH5</accession>
<dbReference type="EMBL" id="BDRX01000077">
    <property type="protein sequence ID" value="GBF96303.1"/>
    <property type="molecule type" value="Genomic_DNA"/>
</dbReference>
<protein>
    <submittedName>
        <fullName evidence="1">Uncharacterized protein</fullName>
    </submittedName>
</protein>
<dbReference type="AlphaFoldDB" id="A0A2V0PEH5"/>
<evidence type="ECO:0000313" key="2">
    <source>
        <dbReference type="Proteomes" id="UP000247498"/>
    </source>
</evidence>
<dbReference type="Proteomes" id="UP000247498">
    <property type="component" value="Unassembled WGS sequence"/>
</dbReference>
<proteinExistence type="predicted"/>
<keyword evidence="2" id="KW-1185">Reference proteome</keyword>
<name>A0A2V0PEH5_9CHLO</name>
<gene>
    <name evidence="1" type="ORF">Rsub_09098</name>
</gene>
<organism evidence="1 2">
    <name type="scientific">Raphidocelis subcapitata</name>
    <dbReference type="NCBI Taxonomy" id="307507"/>
    <lineage>
        <taxon>Eukaryota</taxon>
        <taxon>Viridiplantae</taxon>
        <taxon>Chlorophyta</taxon>
        <taxon>core chlorophytes</taxon>
        <taxon>Chlorophyceae</taxon>
        <taxon>CS clade</taxon>
        <taxon>Sphaeropleales</taxon>
        <taxon>Selenastraceae</taxon>
        <taxon>Raphidocelis</taxon>
    </lineage>
</organism>
<reference evidence="1 2" key="1">
    <citation type="journal article" date="2018" name="Sci. Rep.">
        <title>Raphidocelis subcapitata (=Pseudokirchneriella subcapitata) provides an insight into genome evolution and environmental adaptations in the Sphaeropleales.</title>
        <authorList>
            <person name="Suzuki S."/>
            <person name="Yamaguchi H."/>
            <person name="Nakajima N."/>
            <person name="Kawachi M."/>
        </authorList>
    </citation>
    <scope>NUCLEOTIDE SEQUENCE [LARGE SCALE GENOMIC DNA]</scope>
    <source>
        <strain evidence="1 2">NIES-35</strain>
    </source>
</reference>